<dbReference type="GO" id="GO:0004719">
    <property type="term" value="F:protein-L-isoaspartate (D-aspartate) O-methyltransferase activity"/>
    <property type="evidence" value="ECO:0007669"/>
    <property type="project" value="InterPro"/>
</dbReference>
<dbReference type="InterPro" id="IPR000682">
    <property type="entry name" value="PCMT"/>
</dbReference>
<dbReference type="EMBL" id="UYSU01033197">
    <property type="protein sequence ID" value="VDL91685.1"/>
    <property type="molecule type" value="Genomic_DNA"/>
</dbReference>
<proteinExistence type="inferred from homology"/>
<dbReference type="PANTHER" id="PTHR11579">
    <property type="entry name" value="PROTEIN-L-ISOASPARTATE O-METHYLTRANSFERASE"/>
    <property type="match status" value="1"/>
</dbReference>
<dbReference type="SUPFAM" id="SSF53335">
    <property type="entry name" value="S-adenosyl-L-methionine-dependent methyltransferases"/>
    <property type="match status" value="1"/>
</dbReference>
<dbReference type="STRING" id="70667.A0A183SM52"/>
<dbReference type="OrthoDB" id="10257972at2759"/>
<dbReference type="GO" id="GO:0005737">
    <property type="term" value="C:cytoplasm"/>
    <property type="evidence" value="ECO:0007669"/>
    <property type="project" value="TreeGrafter"/>
</dbReference>
<organism evidence="4">
    <name type="scientific">Schistocephalus solidus</name>
    <name type="common">Tapeworm</name>
    <dbReference type="NCBI Taxonomy" id="70667"/>
    <lineage>
        <taxon>Eukaryota</taxon>
        <taxon>Metazoa</taxon>
        <taxon>Spiralia</taxon>
        <taxon>Lophotrochozoa</taxon>
        <taxon>Platyhelminthes</taxon>
        <taxon>Cestoda</taxon>
        <taxon>Eucestoda</taxon>
        <taxon>Diphyllobothriidea</taxon>
        <taxon>Diphyllobothriidae</taxon>
        <taxon>Schistocephalus</taxon>
    </lineage>
</organism>
<dbReference type="AlphaFoldDB" id="A0A183SM52"/>
<reference evidence="4" key="1">
    <citation type="submission" date="2016-06" db="UniProtKB">
        <authorList>
            <consortium name="WormBaseParasite"/>
        </authorList>
    </citation>
    <scope>IDENTIFICATION</scope>
</reference>
<dbReference type="WBParaSite" id="SSLN_0000547101-mRNA-1">
    <property type="protein sequence ID" value="SSLN_0000547101-mRNA-1"/>
    <property type="gene ID" value="SSLN_0000547101"/>
</dbReference>
<evidence type="ECO:0000256" key="1">
    <source>
        <dbReference type="ARBA" id="ARBA00005369"/>
    </source>
</evidence>
<dbReference type="Pfam" id="PF01135">
    <property type="entry name" value="PCMT"/>
    <property type="match status" value="1"/>
</dbReference>
<name>A0A183SM52_SCHSO</name>
<dbReference type="Gene3D" id="3.40.50.150">
    <property type="entry name" value="Vaccinia Virus protein VP39"/>
    <property type="match status" value="1"/>
</dbReference>
<dbReference type="InterPro" id="IPR029063">
    <property type="entry name" value="SAM-dependent_MTases_sf"/>
</dbReference>
<gene>
    <name evidence="2" type="ORF">SSLN_LOCUS5300</name>
</gene>
<accession>A0A183SM52</accession>
<dbReference type="Proteomes" id="UP000275846">
    <property type="component" value="Unassembled WGS sequence"/>
</dbReference>
<evidence type="ECO:0000313" key="4">
    <source>
        <dbReference type="WBParaSite" id="SSLN_0000547101-mRNA-1"/>
    </source>
</evidence>
<protein>
    <submittedName>
        <fullName evidence="4">Protein-L-isoaspartate O-methyltransferase domain-containing protein 2</fullName>
    </submittedName>
</protein>
<evidence type="ECO:0000313" key="3">
    <source>
        <dbReference type="Proteomes" id="UP000275846"/>
    </source>
</evidence>
<keyword evidence="3" id="KW-1185">Reference proteome</keyword>
<sequence length="153" mass="16939">MGGSVSCFSDNQSLVDSLLETCELPKDLERIMRLVDRGFYSTKPKDHSAWRSGDLHLSSPSIYCTVLREMELKPGISVLNIGSGTGFLSTLFGLVLGTCMRSFSALADYIETMSSGIGSDVAYYRRTHQDFVQFRANFGPLELTLVCPPRQVK</sequence>
<dbReference type="PANTHER" id="PTHR11579:SF9">
    <property type="entry name" value="PROTEIN-L-ISOASPARTATE O-METHYLTRANSFERASE"/>
    <property type="match status" value="1"/>
</dbReference>
<evidence type="ECO:0000313" key="2">
    <source>
        <dbReference type="EMBL" id="VDL91685.1"/>
    </source>
</evidence>
<reference evidence="2 3" key="2">
    <citation type="submission" date="2018-11" db="EMBL/GenBank/DDBJ databases">
        <authorList>
            <consortium name="Pathogen Informatics"/>
        </authorList>
    </citation>
    <scope>NUCLEOTIDE SEQUENCE [LARGE SCALE GENOMIC DNA]</scope>
    <source>
        <strain evidence="2 3">NST_G2</strain>
    </source>
</reference>
<comment type="similarity">
    <text evidence="1">Belongs to the methyltransferase superfamily. L-isoaspartyl/D-aspartyl protein methyltransferase family.</text>
</comment>